<keyword evidence="3" id="KW-0597">Phosphoprotein</keyword>
<dbReference type="Proteomes" id="UP001148018">
    <property type="component" value="Unassembled WGS sequence"/>
</dbReference>
<dbReference type="GO" id="GO:0005524">
    <property type="term" value="F:ATP binding"/>
    <property type="evidence" value="ECO:0007669"/>
    <property type="project" value="UniProtKB-KW"/>
</dbReference>
<name>A0A9Q0DX46_9TELE</name>
<gene>
    <name evidence="18" type="ORF">NHX12_002478</name>
</gene>
<keyword evidence="11" id="KW-0829">Tyrosine-protein kinase</keyword>
<comment type="subcellular location">
    <subcellularLocation>
        <location evidence="1">Membrane</location>
        <topology evidence="1">Single-pass type I membrane protein</topology>
    </subcellularLocation>
</comment>
<dbReference type="InterPro" id="IPR000494">
    <property type="entry name" value="Rcpt_L-dom"/>
</dbReference>
<dbReference type="CDD" id="cd00064">
    <property type="entry name" value="FU"/>
    <property type="match status" value="1"/>
</dbReference>
<keyword evidence="7" id="KW-0418">Kinase</keyword>
<dbReference type="InterPro" id="IPR036941">
    <property type="entry name" value="Rcpt_L-dom_sf"/>
</dbReference>
<evidence type="ECO:0000256" key="3">
    <source>
        <dbReference type="ARBA" id="ARBA00022553"/>
    </source>
</evidence>
<feature type="domain" description="Receptor L-domain" evidence="17">
    <location>
        <begin position="158"/>
        <end position="221"/>
    </location>
</feature>
<dbReference type="SUPFAM" id="SSF57184">
    <property type="entry name" value="Growth factor receptor domain"/>
    <property type="match status" value="1"/>
</dbReference>
<evidence type="ECO:0000256" key="4">
    <source>
        <dbReference type="ARBA" id="ARBA00022679"/>
    </source>
</evidence>
<evidence type="ECO:0000313" key="18">
    <source>
        <dbReference type="EMBL" id="KAJ3596069.1"/>
    </source>
</evidence>
<comment type="catalytic activity">
    <reaction evidence="14">
        <text>L-tyrosyl-[protein] + ATP = O-phospho-L-tyrosyl-[protein] + ADP + H(+)</text>
        <dbReference type="Rhea" id="RHEA:10596"/>
        <dbReference type="Rhea" id="RHEA-COMP:10136"/>
        <dbReference type="Rhea" id="RHEA-COMP:20101"/>
        <dbReference type="ChEBI" id="CHEBI:15378"/>
        <dbReference type="ChEBI" id="CHEBI:30616"/>
        <dbReference type="ChEBI" id="CHEBI:46858"/>
        <dbReference type="ChEBI" id="CHEBI:61978"/>
        <dbReference type="ChEBI" id="CHEBI:456216"/>
        <dbReference type="EC" id="2.7.10.1"/>
    </reaction>
</comment>
<evidence type="ECO:0000256" key="14">
    <source>
        <dbReference type="ARBA" id="ARBA00051243"/>
    </source>
</evidence>
<protein>
    <recommendedName>
        <fullName evidence="2">receptor protein-tyrosine kinase</fullName>
        <ecNumber evidence="2">2.7.10.1</ecNumber>
    </recommendedName>
</protein>
<organism evidence="18 19">
    <name type="scientific">Muraenolepis orangiensis</name>
    <name type="common">Patagonian moray cod</name>
    <dbReference type="NCBI Taxonomy" id="630683"/>
    <lineage>
        <taxon>Eukaryota</taxon>
        <taxon>Metazoa</taxon>
        <taxon>Chordata</taxon>
        <taxon>Craniata</taxon>
        <taxon>Vertebrata</taxon>
        <taxon>Euteleostomi</taxon>
        <taxon>Actinopterygii</taxon>
        <taxon>Neopterygii</taxon>
        <taxon>Teleostei</taxon>
        <taxon>Neoteleostei</taxon>
        <taxon>Acanthomorphata</taxon>
        <taxon>Zeiogadaria</taxon>
        <taxon>Gadariae</taxon>
        <taxon>Gadiformes</taxon>
        <taxon>Muraenolepidoidei</taxon>
        <taxon>Muraenolepididae</taxon>
        <taxon>Muraenolepis</taxon>
    </lineage>
</organism>
<dbReference type="Gene3D" id="2.10.220.10">
    <property type="entry name" value="Hormone Receptor, Insulin-like Growth Factor Receptor 1, Chain A, domain 2"/>
    <property type="match status" value="1"/>
</dbReference>
<keyword evidence="5" id="KW-0812">Transmembrane</keyword>
<dbReference type="Gene3D" id="3.80.20.20">
    <property type="entry name" value="Receptor L-domain"/>
    <property type="match status" value="2"/>
</dbReference>
<feature type="region of interest" description="Disordered" evidence="15">
    <location>
        <begin position="1"/>
        <end position="29"/>
    </location>
</feature>
<dbReference type="InterPro" id="IPR009030">
    <property type="entry name" value="Growth_fac_rcpt_cys_sf"/>
</dbReference>
<dbReference type="SUPFAM" id="SSF52058">
    <property type="entry name" value="L domain-like"/>
    <property type="match status" value="1"/>
</dbReference>
<evidence type="ECO:0000256" key="6">
    <source>
        <dbReference type="ARBA" id="ARBA00022741"/>
    </source>
</evidence>
<comment type="caution">
    <text evidence="18">The sequence shown here is derived from an EMBL/GenBank/DDBJ whole genome shotgun (WGS) entry which is preliminary data.</text>
</comment>
<keyword evidence="6" id="KW-0547">Nucleotide-binding</keyword>
<dbReference type="AlphaFoldDB" id="A0A9Q0DX46"/>
<dbReference type="EC" id="2.7.10.1" evidence="2"/>
<keyword evidence="19" id="KW-1185">Reference proteome</keyword>
<evidence type="ECO:0000313" key="19">
    <source>
        <dbReference type="Proteomes" id="UP001148018"/>
    </source>
</evidence>
<evidence type="ECO:0000256" key="2">
    <source>
        <dbReference type="ARBA" id="ARBA00011902"/>
    </source>
</evidence>
<feature type="domain" description="Furin-like cysteine-rich" evidence="16">
    <location>
        <begin position="43"/>
        <end position="142"/>
    </location>
</feature>
<keyword evidence="4" id="KW-0808">Transferase</keyword>
<dbReference type="OrthoDB" id="8914144at2759"/>
<feature type="compositionally biased region" description="Basic and acidic residues" evidence="15">
    <location>
        <begin position="14"/>
        <end position="29"/>
    </location>
</feature>
<evidence type="ECO:0000256" key="12">
    <source>
        <dbReference type="ARBA" id="ARBA00023170"/>
    </source>
</evidence>
<keyword evidence="8" id="KW-0067">ATP-binding</keyword>
<feature type="non-terminal residue" evidence="18">
    <location>
        <position position="222"/>
    </location>
</feature>
<sequence>TGRSGWGRGRRGGRGGEGEGGRGGEEGERGWGKGWCNRKLLGVQGECCHGQCLGSCSEAHSDTACSACLHYYHEGRCVADCPVDTYRFEGWRCITIDLCARLHLPQDSNFVIHAGECMPDCPSGFTRNETNGACHGLCDKTCPSSTIDSVDAAQALMGCTVIRGNLLINIRRGNNIASELESFMGLIQTVTGYVRIRYSHTLGSLSFLKSLRYINGEELMDQ</sequence>
<evidence type="ECO:0000256" key="10">
    <source>
        <dbReference type="ARBA" id="ARBA00023136"/>
    </source>
</evidence>
<evidence type="ECO:0000256" key="7">
    <source>
        <dbReference type="ARBA" id="ARBA00022777"/>
    </source>
</evidence>
<keyword evidence="9" id="KW-1133">Transmembrane helix</keyword>
<keyword evidence="12" id="KW-0675">Receptor</keyword>
<dbReference type="Pfam" id="PF00757">
    <property type="entry name" value="Furin-like"/>
    <property type="match status" value="1"/>
</dbReference>
<dbReference type="EMBL" id="JANIIK010000110">
    <property type="protein sequence ID" value="KAJ3596069.1"/>
    <property type="molecule type" value="Genomic_DNA"/>
</dbReference>
<dbReference type="InterPro" id="IPR006212">
    <property type="entry name" value="Furin_repeat"/>
</dbReference>
<evidence type="ECO:0000256" key="9">
    <source>
        <dbReference type="ARBA" id="ARBA00022989"/>
    </source>
</evidence>
<evidence type="ECO:0000256" key="15">
    <source>
        <dbReference type="SAM" id="MobiDB-lite"/>
    </source>
</evidence>
<keyword evidence="13" id="KW-0325">Glycoprotein</keyword>
<dbReference type="InterPro" id="IPR006211">
    <property type="entry name" value="Furin-like_Cys-rich_dom"/>
</dbReference>
<dbReference type="GO" id="GO:0004714">
    <property type="term" value="F:transmembrane receptor protein tyrosine kinase activity"/>
    <property type="evidence" value="ECO:0007669"/>
    <property type="project" value="UniProtKB-EC"/>
</dbReference>
<dbReference type="SMART" id="SM00261">
    <property type="entry name" value="FU"/>
    <property type="match status" value="1"/>
</dbReference>
<reference evidence="18" key="1">
    <citation type="submission" date="2022-07" db="EMBL/GenBank/DDBJ databases">
        <title>Chromosome-level genome of Muraenolepis orangiensis.</title>
        <authorList>
            <person name="Kim J."/>
        </authorList>
    </citation>
    <scope>NUCLEOTIDE SEQUENCE</scope>
    <source>
        <strain evidence="18">KU_S4_2022</strain>
        <tissue evidence="18">Muscle</tissue>
    </source>
</reference>
<evidence type="ECO:0000256" key="11">
    <source>
        <dbReference type="ARBA" id="ARBA00023137"/>
    </source>
</evidence>
<dbReference type="Pfam" id="PF01030">
    <property type="entry name" value="Recep_L_domain"/>
    <property type="match status" value="1"/>
</dbReference>
<evidence type="ECO:0000256" key="1">
    <source>
        <dbReference type="ARBA" id="ARBA00004479"/>
    </source>
</evidence>
<proteinExistence type="predicted"/>
<evidence type="ECO:0000256" key="8">
    <source>
        <dbReference type="ARBA" id="ARBA00022840"/>
    </source>
</evidence>
<evidence type="ECO:0000256" key="5">
    <source>
        <dbReference type="ARBA" id="ARBA00022692"/>
    </source>
</evidence>
<evidence type="ECO:0000256" key="13">
    <source>
        <dbReference type="ARBA" id="ARBA00023180"/>
    </source>
</evidence>
<keyword evidence="10" id="KW-0472">Membrane</keyword>
<accession>A0A9Q0DX46</accession>
<dbReference type="GO" id="GO:0016020">
    <property type="term" value="C:membrane"/>
    <property type="evidence" value="ECO:0007669"/>
    <property type="project" value="UniProtKB-SubCell"/>
</dbReference>
<evidence type="ECO:0000259" key="17">
    <source>
        <dbReference type="Pfam" id="PF01030"/>
    </source>
</evidence>
<evidence type="ECO:0000259" key="16">
    <source>
        <dbReference type="Pfam" id="PF00757"/>
    </source>
</evidence>